<reference evidence="2" key="1">
    <citation type="submission" date="2016-05" db="EMBL/GenBank/DDBJ databases">
        <authorList>
            <person name="Lavstsen T."/>
            <person name="Jespersen J.S."/>
        </authorList>
    </citation>
    <scope>NUCLEOTIDE SEQUENCE</scope>
    <source>
        <tissue evidence="2">Brain</tissue>
    </source>
</reference>
<evidence type="ECO:0000313" key="2">
    <source>
        <dbReference type="EMBL" id="SBQ93079.1"/>
    </source>
</evidence>
<gene>
    <name evidence="2" type="primary">Nfu_g_1_020575</name>
</gene>
<feature type="region of interest" description="Disordered" evidence="1">
    <location>
        <begin position="1"/>
        <end position="45"/>
    </location>
</feature>
<feature type="non-terminal residue" evidence="2">
    <location>
        <position position="45"/>
    </location>
</feature>
<dbReference type="EMBL" id="HAED01006920">
    <property type="protein sequence ID" value="SBQ93079.1"/>
    <property type="molecule type" value="Transcribed_RNA"/>
</dbReference>
<dbReference type="AlphaFoldDB" id="A0A1A8I7T6"/>
<name>A0A1A8I7T6_NOTKU</name>
<evidence type="ECO:0000256" key="1">
    <source>
        <dbReference type="SAM" id="MobiDB-lite"/>
    </source>
</evidence>
<feature type="compositionally biased region" description="Acidic residues" evidence="1">
    <location>
        <begin position="15"/>
        <end position="24"/>
    </location>
</feature>
<proteinExistence type="predicted"/>
<reference evidence="2" key="2">
    <citation type="submission" date="2016-06" db="EMBL/GenBank/DDBJ databases">
        <title>The genome of a short-lived fish provides insights into sex chromosome evolution and the genetic control of aging.</title>
        <authorList>
            <person name="Reichwald K."/>
            <person name="Felder M."/>
            <person name="Petzold A."/>
            <person name="Koch P."/>
            <person name="Groth M."/>
            <person name="Platzer M."/>
        </authorList>
    </citation>
    <scope>NUCLEOTIDE SEQUENCE</scope>
    <source>
        <tissue evidence="2">Brain</tissue>
    </source>
</reference>
<protein>
    <submittedName>
        <fullName evidence="2">Uncharacterized protein</fullName>
    </submittedName>
</protein>
<organism evidence="2">
    <name type="scientific">Nothobranchius kuhntae</name>
    <name type="common">Beira killifish</name>
    <dbReference type="NCBI Taxonomy" id="321403"/>
    <lineage>
        <taxon>Eukaryota</taxon>
        <taxon>Metazoa</taxon>
        <taxon>Chordata</taxon>
        <taxon>Craniata</taxon>
        <taxon>Vertebrata</taxon>
        <taxon>Euteleostomi</taxon>
        <taxon>Actinopterygii</taxon>
        <taxon>Neopterygii</taxon>
        <taxon>Teleostei</taxon>
        <taxon>Neoteleostei</taxon>
        <taxon>Acanthomorphata</taxon>
        <taxon>Ovalentaria</taxon>
        <taxon>Atherinomorphae</taxon>
        <taxon>Cyprinodontiformes</taxon>
        <taxon>Nothobranchiidae</taxon>
        <taxon>Nothobranchius</taxon>
    </lineage>
</organism>
<sequence length="45" mass="5401">MKCAFKVHMPQQQSDDSESEEENRDDEHIWEYMNPGEDTEPTWLS</sequence>
<accession>A0A1A8I7T6</accession>